<dbReference type="InterPro" id="IPR005651">
    <property type="entry name" value="Trm112-like"/>
</dbReference>
<name>A0AAP0QUV2_9ROSI</name>
<dbReference type="PANTHER" id="PTHR33505">
    <property type="entry name" value="ZGC:162634"/>
    <property type="match status" value="1"/>
</dbReference>
<dbReference type="EMBL" id="JBCGBO010000001">
    <property type="protein sequence ID" value="KAK9227937.1"/>
    <property type="molecule type" value="Genomic_DNA"/>
</dbReference>
<dbReference type="Gene3D" id="2.20.25.10">
    <property type="match status" value="1"/>
</dbReference>
<comment type="similarity">
    <text evidence="1">Belongs to the PREY family.</text>
</comment>
<evidence type="ECO:0000256" key="1">
    <source>
        <dbReference type="ARBA" id="ARBA00038479"/>
    </source>
</evidence>
<evidence type="ECO:0000256" key="2">
    <source>
        <dbReference type="ARBA" id="ARBA00040939"/>
    </source>
</evidence>
<dbReference type="Pfam" id="PF03966">
    <property type="entry name" value="Trm112p"/>
    <property type="match status" value="1"/>
</dbReference>
<accession>A0AAP0QUV2</accession>
<dbReference type="Proteomes" id="UP001428341">
    <property type="component" value="Unassembled WGS sequence"/>
</dbReference>
<dbReference type="PANTHER" id="PTHR33505:SF4">
    <property type="entry name" value="PROTEIN PREY, MITOCHONDRIAL"/>
    <property type="match status" value="1"/>
</dbReference>
<sequence length="154" mass="16843">MSRSVEPNLAFGIDFQSSHFCDAGTVRLVSSEETLSFPFIGSIFTKQVQFSKANLLEWSSQELNHYKMVRISKALLKEAGTGLSKTLSEILVCPLTKQPLRVCEETNSLISDSIGVSFPIKDGIPSLVPKDGKILGVDDYQIKSDAADAAMNKE</sequence>
<comment type="caution">
    <text evidence="3">The sequence shown here is derived from an EMBL/GenBank/DDBJ whole genome shotgun (WGS) entry which is preliminary data.</text>
</comment>
<evidence type="ECO:0000313" key="4">
    <source>
        <dbReference type="Proteomes" id="UP001428341"/>
    </source>
</evidence>
<gene>
    <name evidence="3" type="ORF">WN944_020883</name>
</gene>
<proteinExistence type="inferred from homology"/>
<keyword evidence="4" id="KW-1185">Reference proteome</keyword>
<reference evidence="3 4" key="1">
    <citation type="submission" date="2024-05" db="EMBL/GenBank/DDBJ databases">
        <title>Haplotype-resolved chromosome-level genome assembly of Huyou (Citrus changshanensis).</title>
        <authorList>
            <person name="Miao C."/>
            <person name="Chen W."/>
            <person name="Wu Y."/>
            <person name="Wang L."/>
            <person name="Zhao S."/>
            <person name="Grierson D."/>
            <person name="Xu C."/>
            <person name="Chen K."/>
        </authorList>
    </citation>
    <scope>NUCLEOTIDE SEQUENCE [LARGE SCALE GENOMIC DNA]</scope>
    <source>
        <strain evidence="3">01-14</strain>
        <tissue evidence="3">Leaf</tissue>
    </source>
</reference>
<dbReference type="SUPFAM" id="SSF158997">
    <property type="entry name" value="Trm112p-like"/>
    <property type="match status" value="1"/>
</dbReference>
<protein>
    <recommendedName>
        <fullName evidence="2">Protein preY, mitochondrial</fullName>
    </recommendedName>
</protein>
<organism evidence="3 4">
    <name type="scientific">Citrus x changshan-huyou</name>
    <dbReference type="NCBI Taxonomy" id="2935761"/>
    <lineage>
        <taxon>Eukaryota</taxon>
        <taxon>Viridiplantae</taxon>
        <taxon>Streptophyta</taxon>
        <taxon>Embryophyta</taxon>
        <taxon>Tracheophyta</taxon>
        <taxon>Spermatophyta</taxon>
        <taxon>Magnoliopsida</taxon>
        <taxon>eudicotyledons</taxon>
        <taxon>Gunneridae</taxon>
        <taxon>Pentapetalae</taxon>
        <taxon>rosids</taxon>
        <taxon>malvids</taxon>
        <taxon>Sapindales</taxon>
        <taxon>Rutaceae</taxon>
        <taxon>Aurantioideae</taxon>
        <taxon>Citrus</taxon>
    </lineage>
</organism>
<dbReference type="AlphaFoldDB" id="A0AAP0QUV2"/>
<evidence type="ECO:0000313" key="3">
    <source>
        <dbReference type="EMBL" id="KAK9227937.1"/>
    </source>
</evidence>
<dbReference type="FunFam" id="2.20.25.10:FF:000023">
    <property type="entry name" value="Predicted protein"/>
    <property type="match status" value="1"/>
</dbReference>